<gene>
    <name evidence="9" type="ORF">L596_004183</name>
</gene>
<dbReference type="InterPro" id="IPR027422">
    <property type="entry name" value="GGA1-3"/>
</dbReference>
<dbReference type="SUPFAM" id="SSF48464">
    <property type="entry name" value="ENTH/VHS domain"/>
    <property type="match status" value="1"/>
</dbReference>
<comment type="subcellular location">
    <subcellularLocation>
        <location evidence="2">Early endosome</location>
    </subcellularLocation>
    <subcellularLocation>
        <location evidence="1">Golgi apparatus</location>
        <location evidence="1">trans-Golgi network membrane</location>
        <topology evidence="1">Peripheral membrane protein</topology>
    </subcellularLocation>
</comment>
<dbReference type="Gene3D" id="1.20.58.160">
    <property type="match status" value="1"/>
</dbReference>
<dbReference type="PROSITE" id="PS50179">
    <property type="entry name" value="VHS"/>
    <property type="match status" value="1"/>
</dbReference>
<dbReference type="GO" id="GO:0005769">
    <property type="term" value="C:early endosome"/>
    <property type="evidence" value="ECO:0007669"/>
    <property type="project" value="UniProtKB-SubCell"/>
</dbReference>
<dbReference type="OrthoDB" id="447025at2759"/>
<keyword evidence="5" id="KW-0832">Ubl conjugation</keyword>
<evidence type="ECO:0008006" key="11">
    <source>
        <dbReference type="Google" id="ProtNLM"/>
    </source>
</evidence>
<dbReference type="STRING" id="34508.A0A4U8UV41"/>
<reference evidence="9 10" key="1">
    <citation type="journal article" date="2015" name="Genome Biol.">
        <title>Comparative genomics of Steinernema reveals deeply conserved gene regulatory networks.</title>
        <authorList>
            <person name="Dillman A.R."/>
            <person name="Macchietto M."/>
            <person name="Porter C.F."/>
            <person name="Rogers A."/>
            <person name="Williams B."/>
            <person name="Antoshechkin I."/>
            <person name="Lee M.M."/>
            <person name="Goodwin Z."/>
            <person name="Lu X."/>
            <person name="Lewis E.E."/>
            <person name="Goodrich-Blair H."/>
            <person name="Stock S.P."/>
            <person name="Adams B.J."/>
            <person name="Sternberg P.W."/>
            <person name="Mortazavi A."/>
        </authorList>
    </citation>
    <scope>NUCLEOTIDE SEQUENCE [LARGE SCALE GENOMIC DNA]</scope>
    <source>
        <strain evidence="9 10">ALL</strain>
    </source>
</reference>
<dbReference type="InterPro" id="IPR008942">
    <property type="entry name" value="ENTH_VHS"/>
</dbReference>
<keyword evidence="6" id="KW-0653">Protein transport</keyword>
<dbReference type="InterPro" id="IPR002014">
    <property type="entry name" value="VHS_dom"/>
</dbReference>
<dbReference type="SMART" id="SM00288">
    <property type="entry name" value="VHS"/>
    <property type="match status" value="1"/>
</dbReference>
<accession>A0A4U8UV41</accession>
<dbReference type="InterPro" id="IPR041198">
    <property type="entry name" value="GGA_N-GAT"/>
</dbReference>
<sequence>MSGQADNGTQMKADKPLEYHIAAATNPYISEEDRADQTEKLCEKIGDDLEGGAVAVRILSHKILSPDQAEALIALNVIDQCVRNCGQKVWNEVSKFRFLNQFVRLLSPKYMGLETSTTVRNRAIELLFTWKNSMRHLGKIEDVYSLLKDQGVILRDPEVNDEMPNYPKPSRMAFFEDEEKAQLLSELLKSKNPEDLQAANRLIKSMVRSEDLRMERVTKRRECIDKAEGSCRVLSEMLDEYSMFSKSDHGVMKEIYDDLLVIRPMLFRYAGEAAENSDDSLADVLTVNDVVNRTIQRYKAVAENGKEAQDTRNAELKSSSKQALTGTDLLGMVDVLKQSSTPNNSVTSFTELEDDTLIGMSLASSPAVPKKKSVQREEKPKSSLDELLGNLVEKAFSLKGPEIGRPGSIALPETKVHELVNNYRDPFSPVDVRELSHPAKNADFSLDSVSLELSDVNLNLAKNPVVIFDSSNVKILLYFGSCSRLPAHVSAYVTAITNTNCYDLVNIRLTLASSSPNIDSRVLATSKDTLPAFSPIAAQQSISQIVMLDTASNVKNQKISMRYAFGYVINETHKNFSGEFTIDF</sequence>
<keyword evidence="10" id="KW-1185">Reference proteome</keyword>
<dbReference type="InterPro" id="IPR038425">
    <property type="entry name" value="GAT_sf"/>
</dbReference>
<evidence type="ECO:0000313" key="10">
    <source>
        <dbReference type="Proteomes" id="UP000298663"/>
    </source>
</evidence>
<dbReference type="Gene3D" id="1.25.40.90">
    <property type="match status" value="1"/>
</dbReference>
<dbReference type="Pfam" id="PF03127">
    <property type="entry name" value="GAT"/>
    <property type="match status" value="1"/>
</dbReference>
<dbReference type="Pfam" id="PF00790">
    <property type="entry name" value="VHS"/>
    <property type="match status" value="1"/>
</dbReference>
<dbReference type="GO" id="GO:0043130">
    <property type="term" value="F:ubiquitin binding"/>
    <property type="evidence" value="ECO:0007669"/>
    <property type="project" value="InterPro"/>
</dbReference>
<proteinExistence type="inferred from homology"/>
<dbReference type="EMBL" id="AZBU02000001">
    <property type="protein sequence ID" value="TMS37206.1"/>
    <property type="molecule type" value="Genomic_DNA"/>
</dbReference>
<dbReference type="SUPFAM" id="SSF49348">
    <property type="entry name" value="Clathrin adaptor appendage domain"/>
    <property type="match status" value="1"/>
</dbReference>
<name>A0A4U8UV41_STECR</name>
<evidence type="ECO:0000256" key="5">
    <source>
        <dbReference type="ARBA" id="ARBA00022843"/>
    </source>
</evidence>
<evidence type="ECO:0000259" key="8">
    <source>
        <dbReference type="PROSITE" id="PS50909"/>
    </source>
</evidence>
<evidence type="ECO:0000256" key="2">
    <source>
        <dbReference type="ARBA" id="ARBA00004412"/>
    </source>
</evidence>
<dbReference type="GO" id="GO:0005802">
    <property type="term" value="C:trans-Golgi network"/>
    <property type="evidence" value="ECO:0007669"/>
    <property type="project" value="InterPro"/>
</dbReference>
<protein>
    <recommendedName>
        <fullName evidence="11">VHS domain-containing protein</fullName>
    </recommendedName>
</protein>
<feature type="domain" description="VHS" evidence="7">
    <location>
        <begin position="24"/>
        <end position="155"/>
    </location>
</feature>
<dbReference type="Proteomes" id="UP000298663">
    <property type="component" value="Unassembled WGS sequence"/>
</dbReference>
<dbReference type="Gene3D" id="2.60.40.1230">
    <property type="match status" value="1"/>
</dbReference>
<dbReference type="PANTHER" id="PTHR45905">
    <property type="entry name" value="GOLGI-LOCALIZED, GAMMA-ADAPTIN EAR CONTAINING, ARF BINDING PROTEIN"/>
    <property type="match status" value="1"/>
</dbReference>
<dbReference type="GO" id="GO:0031267">
    <property type="term" value="F:small GTPase binding"/>
    <property type="evidence" value="ECO:0007669"/>
    <property type="project" value="InterPro"/>
</dbReference>
<dbReference type="PANTHER" id="PTHR45905:SF1">
    <property type="entry name" value="GOLGI-LOCALIZED, GAMMA-ADAPTIN EAR CONTAINING, ARF BINDING PROTEIN"/>
    <property type="match status" value="1"/>
</dbReference>
<reference evidence="9 10" key="2">
    <citation type="journal article" date="2019" name="G3 (Bethesda)">
        <title>Hybrid Assembly of the Genome of the Entomopathogenic Nematode Steinernema carpocapsae Identifies the X-Chromosome.</title>
        <authorList>
            <person name="Serra L."/>
            <person name="Macchietto M."/>
            <person name="Macias-Munoz A."/>
            <person name="McGill C.J."/>
            <person name="Rodriguez I.M."/>
            <person name="Rodriguez B."/>
            <person name="Murad R."/>
            <person name="Mortazavi A."/>
        </authorList>
    </citation>
    <scope>NUCLEOTIDE SEQUENCE [LARGE SCALE GENOMIC DNA]</scope>
    <source>
        <strain evidence="9 10">ALL</strain>
    </source>
</reference>
<dbReference type="GO" id="GO:0006893">
    <property type="term" value="P:Golgi to plasma membrane transport"/>
    <property type="evidence" value="ECO:0007669"/>
    <property type="project" value="TreeGrafter"/>
</dbReference>
<feature type="domain" description="GAT" evidence="8">
    <location>
        <begin position="177"/>
        <end position="303"/>
    </location>
</feature>
<evidence type="ECO:0000313" key="9">
    <source>
        <dbReference type="EMBL" id="TMS37206.1"/>
    </source>
</evidence>
<evidence type="ECO:0000256" key="1">
    <source>
        <dbReference type="ARBA" id="ARBA00004150"/>
    </source>
</evidence>
<dbReference type="PROSITE" id="PS50909">
    <property type="entry name" value="GAT"/>
    <property type="match status" value="1"/>
</dbReference>
<dbReference type="GO" id="GO:0006886">
    <property type="term" value="P:intracellular protein transport"/>
    <property type="evidence" value="ECO:0007669"/>
    <property type="project" value="InterPro"/>
</dbReference>
<dbReference type="InterPro" id="IPR004152">
    <property type="entry name" value="GAT_dom"/>
</dbReference>
<evidence type="ECO:0000259" key="7">
    <source>
        <dbReference type="PROSITE" id="PS50179"/>
    </source>
</evidence>
<comment type="similarity">
    <text evidence="3">Belongs to the GGA protein family.</text>
</comment>
<dbReference type="Gene3D" id="1.20.5.170">
    <property type="match status" value="1"/>
</dbReference>
<comment type="caution">
    <text evidence="9">The sequence shown here is derived from an EMBL/GenBank/DDBJ whole genome shotgun (WGS) entry which is preliminary data.</text>
</comment>
<organism evidence="9 10">
    <name type="scientific">Steinernema carpocapsae</name>
    <name type="common">Entomopathogenic nematode</name>
    <dbReference type="NCBI Taxonomy" id="34508"/>
    <lineage>
        <taxon>Eukaryota</taxon>
        <taxon>Metazoa</taxon>
        <taxon>Ecdysozoa</taxon>
        <taxon>Nematoda</taxon>
        <taxon>Chromadorea</taxon>
        <taxon>Rhabditida</taxon>
        <taxon>Tylenchina</taxon>
        <taxon>Panagrolaimomorpha</taxon>
        <taxon>Strongyloidoidea</taxon>
        <taxon>Steinernematidae</taxon>
        <taxon>Steinernema</taxon>
    </lineage>
</organism>
<keyword evidence="4" id="KW-0813">Transport</keyword>
<dbReference type="GO" id="GO:0035091">
    <property type="term" value="F:phosphatidylinositol binding"/>
    <property type="evidence" value="ECO:0007669"/>
    <property type="project" value="InterPro"/>
</dbReference>
<dbReference type="GO" id="GO:0034394">
    <property type="term" value="P:protein localization to cell surface"/>
    <property type="evidence" value="ECO:0007669"/>
    <property type="project" value="TreeGrafter"/>
</dbReference>
<dbReference type="SUPFAM" id="SSF89009">
    <property type="entry name" value="GAT-like domain"/>
    <property type="match status" value="1"/>
</dbReference>
<dbReference type="Pfam" id="PF18308">
    <property type="entry name" value="GGA_N-GAT"/>
    <property type="match status" value="1"/>
</dbReference>
<dbReference type="InterPro" id="IPR013041">
    <property type="entry name" value="Clathrin_app_Ig-like_sf"/>
</dbReference>
<evidence type="ECO:0000256" key="3">
    <source>
        <dbReference type="ARBA" id="ARBA00008099"/>
    </source>
</evidence>
<evidence type="ECO:0000256" key="4">
    <source>
        <dbReference type="ARBA" id="ARBA00022448"/>
    </source>
</evidence>
<dbReference type="AlphaFoldDB" id="A0A4U8UV41"/>
<evidence type="ECO:0000256" key="6">
    <source>
        <dbReference type="ARBA" id="ARBA00022927"/>
    </source>
</evidence>